<feature type="domain" description="Glycosyltransferase 2-like" evidence="2">
    <location>
        <begin position="539"/>
        <end position="675"/>
    </location>
</feature>
<evidence type="ECO:0000313" key="4">
    <source>
        <dbReference type="EMBL" id="TCT22869.1"/>
    </source>
</evidence>
<organism evidence="4 5">
    <name type="scientific">Thiobaca trueperi</name>
    <dbReference type="NCBI Taxonomy" id="127458"/>
    <lineage>
        <taxon>Bacteria</taxon>
        <taxon>Pseudomonadati</taxon>
        <taxon>Pseudomonadota</taxon>
        <taxon>Gammaproteobacteria</taxon>
        <taxon>Chromatiales</taxon>
        <taxon>Chromatiaceae</taxon>
        <taxon>Thiobaca</taxon>
    </lineage>
</organism>
<gene>
    <name evidence="4" type="ORF">EDC35_102200</name>
</gene>
<evidence type="ECO:0000256" key="1">
    <source>
        <dbReference type="SAM" id="Coils"/>
    </source>
</evidence>
<keyword evidence="5" id="KW-1185">Reference proteome</keyword>
<dbReference type="Pfam" id="PF00535">
    <property type="entry name" value="Glycos_transf_2"/>
    <property type="match status" value="1"/>
</dbReference>
<evidence type="ECO:0000259" key="3">
    <source>
        <dbReference type="Pfam" id="PF13524"/>
    </source>
</evidence>
<protein>
    <submittedName>
        <fullName evidence="4">GT2 family glycosyltransferase</fullName>
    </submittedName>
</protein>
<dbReference type="Gene3D" id="3.40.50.2000">
    <property type="entry name" value="Glycogen Phosphorylase B"/>
    <property type="match status" value="2"/>
</dbReference>
<evidence type="ECO:0000313" key="5">
    <source>
        <dbReference type="Proteomes" id="UP000295717"/>
    </source>
</evidence>
<keyword evidence="4" id="KW-0808">Transferase</keyword>
<dbReference type="Proteomes" id="UP000295717">
    <property type="component" value="Unassembled WGS sequence"/>
</dbReference>
<feature type="coiled-coil region" evidence="1">
    <location>
        <begin position="411"/>
        <end position="438"/>
    </location>
</feature>
<sequence length="1435" mass="162019">MFGLNEPTGLSTGQKTEDGWWRVAIAPALHAVNARRVAVIGASTIIDELIDYCRGAGGRLDLIGTDRHPVCGNRDREGVRLHPDPGLNVLWRLDDLDAVILDGDPNWYSVFHTLTLIGKTAAGAGRAFPLVFLSGIGWPYGRRDGYVEPELIPEGFRQPWQRLGLMPGAPELAPEVGLYADRCHASVEGGVLNGVLTAVEDFLAQSAQSSLAMLTWPGWGGMGLLYPVHREQERDFGRLIAELRLSLTQRHWIETLDAAHWQAVWQTLRLRQEVDERESLLAAAHAQIANGEAQRASLTEQLRAAEQRLNDLAVQAHQGEMARAALAGQLAEAERFRNALAAQARQGEMDRAALANQLTEAEKAWDAFAAQARQNEQERVRWEAGQVARATSTAPLHQTETTLIDPPDDRIVRLTQMLAQAEQQLQRQARDLARLQDWMNAAELDLRATLASWRWRIGDRLVRAVEVLLWRRRGPLAVDHLQSIFTQARQWQQGRRDLTLVSLPRAAETLNGPERAPQRDLTYPLPADLPDAIRQSGVSIIILNRNGAALLEALCASLKQHLTSVPHEILIVDHASTDHSARVLETWARILPLRIFALKENRSYAESNNFAAREARYPTLLLLNNDIVLTSAEIIETGLRALQDPLIGVVGFKLLYPDDHAQFPGEIQHAGIRFHEDRQFAFYRPHNLRGEIERGGEAWRMSAVTAAALLCRRDEFLALGGFHEAYQYGYEDVDLCLTYRRQGRECILLGRVSAIHNESATQQRDRSQAVRKRRLGNIATFRQRFGYALKRRIRIDRFDPDPAWNDAPPTVGFIVTEAHAETAAGDYFTALELAGALASECGWECRFLALRDRAQDCYDLSGIDILIVMVDQYDLRTTHDRKPGLIRIAWMRNWFERWADRPWFDDYDLFLCSSRKAADYIREVNGKDAQVLRIACNPARFSPLDSGETAADAITLADARKEIDYCFTGSHWNAEREIEALDPRQLPWTFALYGQGWDKHPQFKPYWKGFLPYHELPAVYRQTRLLVDDANHVTKPWASVNSRVFDALASGVLTITNGVAGAEEVFGGLLPTYRDRAELEQQLRTYLDHPEQRIALTRQLREQVLAHHTYANRARELRDLLANWSRERLRFAIKVPAPAWDTVQEWGDYHFARALQRALVRAGYGVRIDILPEWYRDEGFGDDVVLVLRGLSVYEPRPDHINLMWNISHPDKVTDAEYEGYDHVFVASQRWAGQLSARLRVPVTALLQCTDPTIFYPDPDETVPAHEVLFVGNSRRQFRPIVRDALKAGLPLSVYGTRWEKLIPGAALRGEHVPNERLRTYYSRCQVLLNDHWPGMREQGFLSNRLFDAAACGAAVLSDTVEGLGDVFGEAVATYDDTPAGLKARVGELLADPGRLAARREEARARILAGHTFDHRAQTILEVTRALDAERAIPW</sequence>
<dbReference type="InterPro" id="IPR055259">
    <property type="entry name" value="YkvP/CgeB_Glyco_trans-like"/>
</dbReference>
<proteinExistence type="predicted"/>
<dbReference type="InterPro" id="IPR029044">
    <property type="entry name" value="Nucleotide-diphossugar_trans"/>
</dbReference>
<dbReference type="PANTHER" id="PTHR43179:SF7">
    <property type="entry name" value="RHAMNOSYLTRANSFERASE WBBL"/>
    <property type="match status" value="1"/>
</dbReference>
<dbReference type="EMBL" id="SMAO01000002">
    <property type="protein sequence ID" value="TCT22869.1"/>
    <property type="molecule type" value="Genomic_DNA"/>
</dbReference>
<dbReference type="SUPFAM" id="SSF53756">
    <property type="entry name" value="UDP-Glycosyltransferase/glycogen phosphorylase"/>
    <property type="match status" value="2"/>
</dbReference>
<dbReference type="SUPFAM" id="SSF53448">
    <property type="entry name" value="Nucleotide-diphospho-sugar transferases"/>
    <property type="match status" value="1"/>
</dbReference>
<comment type="caution">
    <text evidence="4">The sequence shown here is derived from an EMBL/GenBank/DDBJ whole genome shotgun (WGS) entry which is preliminary data.</text>
</comment>
<keyword evidence="1" id="KW-0175">Coiled coil</keyword>
<dbReference type="SUPFAM" id="SSF90257">
    <property type="entry name" value="Myosin rod fragments"/>
    <property type="match status" value="1"/>
</dbReference>
<accession>A0A4R3N7J9</accession>
<dbReference type="Gene3D" id="3.90.550.10">
    <property type="entry name" value="Spore Coat Polysaccharide Biosynthesis Protein SpsA, Chain A"/>
    <property type="match status" value="1"/>
</dbReference>
<dbReference type="InterPro" id="IPR001173">
    <property type="entry name" value="Glyco_trans_2-like"/>
</dbReference>
<name>A0A4R3N7J9_9GAMM</name>
<feature type="domain" description="Spore protein YkvP/CgeB glycosyl transferase-like" evidence="3">
    <location>
        <begin position="1279"/>
        <end position="1422"/>
    </location>
</feature>
<feature type="domain" description="Spore protein YkvP/CgeB glycosyl transferase-like" evidence="3">
    <location>
        <begin position="979"/>
        <end position="1118"/>
    </location>
</feature>
<dbReference type="Pfam" id="PF13524">
    <property type="entry name" value="Glyco_trans_1_2"/>
    <property type="match status" value="2"/>
</dbReference>
<evidence type="ECO:0000259" key="2">
    <source>
        <dbReference type="Pfam" id="PF00535"/>
    </source>
</evidence>
<reference evidence="4 5" key="1">
    <citation type="submission" date="2019-03" db="EMBL/GenBank/DDBJ databases">
        <title>Genomic Encyclopedia of Type Strains, Phase IV (KMG-IV): sequencing the most valuable type-strain genomes for metagenomic binning, comparative biology and taxonomic classification.</title>
        <authorList>
            <person name="Goeker M."/>
        </authorList>
    </citation>
    <scope>NUCLEOTIDE SEQUENCE [LARGE SCALE GENOMIC DNA]</scope>
    <source>
        <strain evidence="4 5">DSM 13587</strain>
    </source>
</reference>
<feature type="coiled-coil region" evidence="1">
    <location>
        <begin position="281"/>
        <end position="315"/>
    </location>
</feature>
<dbReference type="PANTHER" id="PTHR43179">
    <property type="entry name" value="RHAMNOSYLTRANSFERASE WBBL"/>
    <property type="match status" value="1"/>
</dbReference>
<dbReference type="GO" id="GO:0016740">
    <property type="term" value="F:transferase activity"/>
    <property type="evidence" value="ECO:0007669"/>
    <property type="project" value="UniProtKB-KW"/>
</dbReference>